<reference evidence="2" key="1">
    <citation type="submission" date="2011-06" db="EMBL/GenBank/DDBJ databases">
        <authorList>
            <consortium name="US DOE Joint Genome Institute (JGI-PGF)"/>
            <person name="Lucas S."/>
            <person name="Han J."/>
            <person name="Lapidus A."/>
            <person name="Cheng J.-F."/>
            <person name="Goodwin L."/>
            <person name="Pitluck S."/>
            <person name="Peters L."/>
            <person name="Land M.L."/>
            <person name="Hauser L."/>
            <person name="Vogl K."/>
            <person name="Liu Z."/>
            <person name="Overmann J."/>
            <person name="Frigaard N.-U."/>
            <person name="Bryant D.A."/>
            <person name="Woyke T.J."/>
        </authorList>
    </citation>
    <scope>NUCLEOTIDE SEQUENCE [LARGE SCALE GENOMIC DNA]</scope>
    <source>
        <strain evidence="2">970</strain>
    </source>
</reference>
<dbReference type="STRING" id="631362.Thi970DRAFT_04604"/>
<reference evidence="1 2" key="2">
    <citation type="submission" date="2011-11" db="EMBL/GenBank/DDBJ databases">
        <authorList>
            <consortium name="US DOE Joint Genome Institute"/>
            <person name="Lucas S."/>
            <person name="Han J."/>
            <person name="Lapidus A."/>
            <person name="Cheng J.-F."/>
            <person name="Goodwin L."/>
            <person name="Pitluck S."/>
            <person name="Peters L."/>
            <person name="Ovchinnikova G."/>
            <person name="Zhang X."/>
            <person name="Detter J.C."/>
            <person name="Han C."/>
            <person name="Tapia R."/>
            <person name="Land M."/>
            <person name="Hauser L."/>
            <person name="Kyrpides N."/>
            <person name="Ivanova N."/>
            <person name="Pagani I."/>
            <person name="Vogl K."/>
            <person name="Liu Z."/>
            <person name="Overmann J."/>
            <person name="Frigaard N.-U."/>
            <person name="Bryant D."/>
            <person name="Woyke T."/>
        </authorList>
    </citation>
    <scope>NUCLEOTIDE SEQUENCE [LARGE SCALE GENOMIC DNA]</scope>
    <source>
        <strain evidence="1 2">970</strain>
    </source>
</reference>
<dbReference type="InterPro" id="IPR017143">
    <property type="entry name" value="UCP037225"/>
</dbReference>
<sequence>MLEQTAVQCPYCGETIATEVDGSASHRYIEDCPVCCQPIEFEAEIDDWGNLVRLNAWRDDD</sequence>
<dbReference type="HOGENOM" id="CLU_189936_1_0_6"/>
<protein>
    <recommendedName>
        <fullName evidence="3">Cysteine-rich CPXCG</fullName>
    </recommendedName>
</protein>
<dbReference type="InterPro" id="IPR025990">
    <property type="entry name" value="zinc_ribbon_bacterial"/>
</dbReference>
<evidence type="ECO:0000313" key="2">
    <source>
        <dbReference type="Proteomes" id="UP000002964"/>
    </source>
</evidence>
<name>H8Z7J9_9GAMM</name>
<proteinExistence type="predicted"/>
<dbReference type="OrthoDB" id="9814566at2"/>
<dbReference type="eggNOG" id="ENOG5031A9F">
    <property type="taxonomic scope" value="Bacteria"/>
</dbReference>
<dbReference type="EMBL" id="JH603170">
    <property type="protein sequence ID" value="EIC20929.1"/>
    <property type="molecule type" value="Genomic_DNA"/>
</dbReference>
<dbReference type="RefSeq" id="WP_009151332.1">
    <property type="nucleotide sequence ID" value="NZ_CP121471.1"/>
</dbReference>
<dbReference type="AlphaFoldDB" id="H8Z7J9"/>
<gene>
    <name evidence="1" type="ORF">Thi970DRAFT_04604</name>
</gene>
<dbReference type="Pfam" id="PF14255">
    <property type="entry name" value="Zn_ribbon_21"/>
    <property type="match status" value="1"/>
</dbReference>
<evidence type="ECO:0000313" key="1">
    <source>
        <dbReference type="EMBL" id="EIC20929.1"/>
    </source>
</evidence>
<dbReference type="PIRSF" id="PIRSF037225">
    <property type="entry name" value="UCP037225"/>
    <property type="match status" value="1"/>
</dbReference>
<accession>H8Z7J9</accession>
<keyword evidence="2" id="KW-1185">Reference proteome</keyword>
<evidence type="ECO:0008006" key="3">
    <source>
        <dbReference type="Google" id="ProtNLM"/>
    </source>
</evidence>
<dbReference type="Proteomes" id="UP000002964">
    <property type="component" value="Unassembled WGS sequence"/>
</dbReference>
<organism evidence="1 2">
    <name type="scientific">Thiorhodovibrio frisius</name>
    <dbReference type="NCBI Taxonomy" id="631362"/>
    <lineage>
        <taxon>Bacteria</taxon>
        <taxon>Pseudomonadati</taxon>
        <taxon>Pseudomonadota</taxon>
        <taxon>Gammaproteobacteria</taxon>
        <taxon>Chromatiales</taxon>
        <taxon>Chromatiaceae</taxon>
        <taxon>Thiorhodovibrio</taxon>
    </lineage>
</organism>